<accession>A0A1R4HK07</accession>
<feature type="transmembrane region" description="Helical" evidence="7">
    <location>
        <begin position="12"/>
        <end position="31"/>
    </location>
</feature>
<dbReference type="InterPro" id="IPR051689">
    <property type="entry name" value="Sterol_desaturase/TMEM195"/>
</dbReference>
<protein>
    <submittedName>
        <fullName evidence="9">Fatty acid hydroxylase</fullName>
    </submittedName>
</protein>
<dbReference type="InterPro" id="IPR006694">
    <property type="entry name" value="Fatty_acid_hydroxylase"/>
</dbReference>
<dbReference type="PANTHER" id="PTHR21624:SF1">
    <property type="entry name" value="ALKYLGLYCEROL MONOOXYGENASE"/>
    <property type="match status" value="1"/>
</dbReference>
<dbReference type="PANTHER" id="PTHR21624">
    <property type="entry name" value="STEROL DESATURASE-RELATED PROTEIN"/>
    <property type="match status" value="1"/>
</dbReference>
<dbReference type="GO" id="GO:0006643">
    <property type="term" value="P:membrane lipid metabolic process"/>
    <property type="evidence" value="ECO:0007669"/>
    <property type="project" value="TreeGrafter"/>
</dbReference>
<dbReference type="Pfam" id="PF04116">
    <property type="entry name" value="FA_hydroxylase"/>
    <property type="match status" value="1"/>
</dbReference>
<evidence type="ECO:0000313" key="10">
    <source>
        <dbReference type="Proteomes" id="UP000195667"/>
    </source>
</evidence>
<organism evidence="9 10">
    <name type="scientific">Crenothrix polyspora</name>
    <dbReference type="NCBI Taxonomy" id="360316"/>
    <lineage>
        <taxon>Bacteria</taxon>
        <taxon>Pseudomonadati</taxon>
        <taxon>Pseudomonadota</taxon>
        <taxon>Gammaproteobacteria</taxon>
        <taxon>Methylococcales</taxon>
        <taxon>Crenotrichaceae</taxon>
        <taxon>Crenothrix</taxon>
    </lineage>
</organism>
<dbReference type="GO" id="GO:0050479">
    <property type="term" value="F:glyceryl-ether monooxygenase activity"/>
    <property type="evidence" value="ECO:0007669"/>
    <property type="project" value="TreeGrafter"/>
</dbReference>
<dbReference type="GO" id="GO:0005506">
    <property type="term" value="F:iron ion binding"/>
    <property type="evidence" value="ECO:0007669"/>
    <property type="project" value="InterPro"/>
</dbReference>
<name>A0A1R4HK07_9GAMM</name>
<evidence type="ECO:0000313" key="9">
    <source>
        <dbReference type="EMBL" id="SJM96555.1"/>
    </source>
</evidence>
<feature type="transmembrane region" description="Helical" evidence="7">
    <location>
        <begin position="91"/>
        <end position="108"/>
    </location>
</feature>
<dbReference type="EMBL" id="FUKI01000174">
    <property type="protein sequence ID" value="SJM96555.1"/>
    <property type="molecule type" value="Genomic_DNA"/>
</dbReference>
<dbReference type="GO" id="GO:0016020">
    <property type="term" value="C:membrane"/>
    <property type="evidence" value="ECO:0007669"/>
    <property type="project" value="GOC"/>
</dbReference>
<dbReference type="GO" id="GO:0012505">
    <property type="term" value="C:endomembrane system"/>
    <property type="evidence" value="ECO:0007669"/>
    <property type="project" value="UniProtKB-SubCell"/>
</dbReference>
<dbReference type="Proteomes" id="UP000195667">
    <property type="component" value="Unassembled WGS sequence"/>
</dbReference>
<proteinExistence type="predicted"/>
<evidence type="ECO:0000256" key="1">
    <source>
        <dbReference type="ARBA" id="ARBA00004127"/>
    </source>
</evidence>
<evidence type="ECO:0000256" key="7">
    <source>
        <dbReference type="SAM" id="Phobius"/>
    </source>
</evidence>
<keyword evidence="3 7" id="KW-1133">Transmembrane helix</keyword>
<reference evidence="10" key="1">
    <citation type="submission" date="2017-02" db="EMBL/GenBank/DDBJ databases">
        <authorList>
            <person name="Daims H."/>
        </authorList>
    </citation>
    <scope>NUCLEOTIDE SEQUENCE [LARGE SCALE GENOMIC DNA]</scope>
</reference>
<evidence type="ECO:0000256" key="2">
    <source>
        <dbReference type="ARBA" id="ARBA00022692"/>
    </source>
</evidence>
<keyword evidence="5" id="KW-0443">Lipid metabolism</keyword>
<evidence type="ECO:0000256" key="5">
    <source>
        <dbReference type="ARBA" id="ARBA00023098"/>
    </source>
</evidence>
<comment type="subcellular location">
    <subcellularLocation>
        <location evidence="1">Endomembrane system</location>
        <topology evidence="1">Multi-pass membrane protein</topology>
    </subcellularLocation>
</comment>
<feature type="transmembrane region" description="Helical" evidence="7">
    <location>
        <begin position="149"/>
        <end position="175"/>
    </location>
</feature>
<dbReference type="GO" id="GO:0008610">
    <property type="term" value="P:lipid biosynthetic process"/>
    <property type="evidence" value="ECO:0007669"/>
    <property type="project" value="InterPro"/>
</dbReference>
<keyword evidence="2 7" id="KW-0812">Transmembrane</keyword>
<dbReference type="AlphaFoldDB" id="A0A1R4HK07"/>
<keyword evidence="4" id="KW-0560">Oxidoreductase</keyword>
<feature type="transmembrane region" description="Helical" evidence="7">
    <location>
        <begin position="52"/>
        <end position="71"/>
    </location>
</feature>
<evidence type="ECO:0000256" key="6">
    <source>
        <dbReference type="ARBA" id="ARBA00023136"/>
    </source>
</evidence>
<evidence type="ECO:0000256" key="3">
    <source>
        <dbReference type="ARBA" id="ARBA00022989"/>
    </source>
</evidence>
<sequence>MQNDMGGMLPSQILFGVAILGFFVLVIMEKLKPYRRFTNKIGKASFVTNTTAFLFNNVILTALRATSLFFVAQQFSSHGLLSGMSNNPVKWVFSLLLYDLAIYIWHIASHKYEFLWRFHKVHHSDKSFNVSTGFRFHVIDLFLEIPYKCLFVILIGVDAYLVLAIETVQLFFIFFHHSNLTFNNEARLSKFIITPSLHRTHHSTLRSEHDSNYGIVLAFWDKLFDTRKEAIPEHIGLDVIIAENFLQLFSLAFITERHIKRLLNIIPKGKKL</sequence>
<gene>
    <name evidence="9" type="ORF">CRENPOLYSF1_930002</name>
</gene>
<keyword evidence="6 7" id="KW-0472">Membrane</keyword>
<keyword evidence="10" id="KW-1185">Reference proteome</keyword>
<evidence type="ECO:0000256" key="4">
    <source>
        <dbReference type="ARBA" id="ARBA00023002"/>
    </source>
</evidence>
<dbReference type="RefSeq" id="WP_087145368.1">
    <property type="nucleotide sequence ID" value="NZ_FUKI01000174.1"/>
</dbReference>
<evidence type="ECO:0000259" key="8">
    <source>
        <dbReference type="Pfam" id="PF04116"/>
    </source>
</evidence>
<dbReference type="OrthoDB" id="9770329at2"/>
<feature type="domain" description="Fatty acid hydroxylase" evidence="8">
    <location>
        <begin position="91"/>
        <end position="226"/>
    </location>
</feature>